<keyword evidence="2" id="KW-0175">Coiled coil</keyword>
<organism evidence="5">
    <name type="scientific">Hyalomma excavatum</name>
    <dbReference type="NCBI Taxonomy" id="257692"/>
    <lineage>
        <taxon>Eukaryota</taxon>
        <taxon>Metazoa</taxon>
        <taxon>Ecdysozoa</taxon>
        <taxon>Arthropoda</taxon>
        <taxon>Chelicerata</taxon>
        <taxon>Arachnida</taxon>
        <taxon>Acari</taxon>
        <taxon>Parasitiformes</taxon>
        <taxon>Ixodida</taxon>
        <taxon>Ixodoidea</taxon>
        <taxon>Ixodidae</taxon>
        <taxon>Hyalomminae</taxon>
        <taxon>Hyalomma</taxon>
    </lineage>
</organism>
<dbReference type="AlphaFoldDB" id="A0A131XQF9"/>
<dbReference type="GO" id="GO:0045892">
    <property type="term" value="P:negative regulation of DNA-templated transcription"/>
    <property type="evidence" value="ECO:0007669"/>
    <property type="project" value="TreeGrafter"/>
</dbReference>
<feature type="compositionally biased region" description="Polar residues" evidence="3">
    <location>
        <begin position="519"/>
        <end position="531"/>
    </location>
</feature>
<feature type="coiled-coil region" evidence="2">
    <location>
        <begin position="269"/>
        <end position="303"/>
    </location>
</feature>
<dbReference type="PROSITE" id="PS50118">
    <property type="entry name" value="HMG_BOX_2"/>
    <property type="match status" value="1"/>
</dbReference>
<name>A0A131XQF9_9ACAR</name>
<evidence type="ECO:0000256" key="2">
    <source>
        <dbReference type="SAM" id="Coils"/>
    </source>
</evidence>
<dbReference type="SMART" id="SM00398">
    <property type="entry name" value="HMG"/>
    <property type="match status" value="1"/>
</dbReference>
<dbReference type="PANTHER" id="PTHR46232">
    <property type="entry name" value="SMARCE1 REGULATOR OF CHROMATIN"/>
    <property type="match status" value="1"/>
</dbReference>
<evidence type="ECO:0000313" key="5">
    <source>
        <dbReference type="EMBL" id="JAP67781.1"/>
    </source>
</evidence>
<proteinExistence type="evidence at transcript level"/>
<dbReference type="InterPro" id="IPR036910">
    <property type="entry name" value="HMG_box_dom_sf"/>
</dbReference>
<feature type="compositionally biased region" description="Gly residues" evidence="3">
    <location>
        <begin position="365"/>
        <end position="378"/>
    </location>
</feature>
<feature type="compositionally biased region" description="Basic and acidic residues" evidence="3">
    <location>
        <begin position="482"/>
        <end position="499"/>
    </location>
</feature>
<dbReference type="CDD" id="cd21983">
    <property type="entry name" value="HMG-box_SMARCE1"/>
    <property type="match status" value="1"/>
</dbReference>
<dbReference type="SUPFAM" id="SSF47095">
    <property type="entry name" value="HMG-box"/>
    <property type="match status" value="1"/>
</dbReference>
<evidence type="ECO:0000256" key="1">
    <source>
        <dbReference type="PROSITE-ProRule" id="PRU00267"/>
    </source>
</evidence>
<dbReference type="GO" id="GO:0031492">
    <property type="term" value="F:nucleosomal DNA binding"/>
    <property type="evidence" value="ECO:0007669"/>
    <property type="project" value="TreeGrafter"/>
</dbReference>
<dbReference type="InterPro" id="IPR009071">
    <property type="entry name" value="HMG_box_dom"/>
</dbReference>
<feature type="compositionally biased region" description="Low complexity" evidence="3">
    <location>
        <begin position="178"/>
        <end position="192"/>
    </location>
</feature>
<feature type="DNA-binding region" description="HMG box" evidence="1">
    <location>
        <begin position="79"/>
        <end position="151"/>
    </location>
</feature>
<dbReference type="EMBL" id="GEFH01000800">
    <property type="protein sequence ID" value="JAP67781.1"/>
    <property type="molecule type" value="mRNA"/>
</dbReference>
<feature type="region of interest" description="Disordered" evidence="3">
    <location>
        <begin position="339"/>
        <end position="531"/>
    </location>
</feature>
<feature type="compositionally biased region" description="Low complexity" evidence="3">
    <location>
        <begin position="8"/>
        <end position="44"/>
    </location>
</feature>
<dbReference type="GO" id="GO:0016514">
    <property type="term" value="C:SWI/SNF complex"/>
    <property type="evidence" value="ECO:0007669"/>
    <property type="project" value="TreeGrafter"/>
</dbReference>
<evidence type="ECO:0000256" key="3">
    <source>
        <dbReference type="SAM" id="MobiDB-lite"/>
    </source>
</evidence>
<evidence type="ECO:0000259" key="4">
    <source>
        <dbReference type="PROSITE" id="PS50118"/>
    </source>
</evidence>
<reference evidence="5" key="1">
    <citation type="journal article" date="2017" name="Ticks Tick Borne Dis.">
        <title>An insight into the sialome of Hyalomma excavatum.</title>
        <authorList>
            <person name="Ribeiro J.M."/>
            <person name="Slovak M."/>
            <person name="Francischetti I.M."/>
        </authorList>
    </citation>
    <scope>NUCLEOTIDE SEQUENCE</scope>
    <source>
        <strain evidence="5">Samish</strain>
        <tissue evidence="5">Salivary glands</tissue>
    </source>
</reference>
<accession>A0A131XQF9</accession>
<feature type="region of interest" description="Disordered" evidence="3">
    <location>
        <begin position="1"/>
        <end position="85"/>
    </location>
</feature>
<dbReference type="PANTHER" id="PTHR46232:SF1">
    <property type="entry name" value="SWI_SNF-RELATED MATRIX-ASSOCIATED ACTIN-DEPENDENT REGULATOR OF CHROMATIN SUBFAMILY E MEMBER 1"/>
    <property type="match status" value="1"/>
</dbReference>
<keyword evidence="1" id="KW-0539">Nucleus</keyword>
<protein>
    <submittedName>
        <fullName evidence="5">Putative swi/snf-related matrix-associated actin-dependent regulator of chromatin</fullName>
    </submittedName>
</protein>
<dbReference type="FunFam" id="1.10.30.10:FF:000048">
    <property type="entry name" value="Putative SWI/SNF-related matrix-associated actin-dependent regulator chromatin subfamily E member"/>
    <property type="match status" value="1"/>
</dbReference>
<feature type="compositionally biased region" description="Basic and acidic residues" evidence="3">
    <location>
        <begin position="339"/>
        <end position="361"/>
    </location>
</feature>
<keyword evidence="1" id="KW-0238">DNA-binding</keyword>
<dbReference type="Pfam" id="PF00505">
    <property type="entry name" value="HMG_box"/>
    <property type="match status" value="1"/>
</dbReference>
<dbReference type="GO" id="GO:0016922">
    <property type="term" value="F:nuclear receptor binding"/>
    <property type="evidence" value="ECO:0007669"/>
    <property type="project" value="TreeGrafter"/>
</dbReference>
<feature type="compositionally biased region" description="Low complexity" evidence="3">
    <location>
        <begin position="443"/>
        <end position="469"/>
    </location>
</feature>
<sequence length="531" mass="57975">MALPPNYRQAQIAAATPPAPQRPRAQGTTSNSSSPMPSSANSSPFVPSPHGHPSFNPLKLGSRGVGGAESRVPKPPKPPDKPLMPYMRYSRKVRKMVWDQVKATNPDLKLWEIGKIIGQMWRELPDEAKQEYVDDYETEKMEYNEALKSYHSSPAYQAWVAAKVRAQQAAEEREALERSPSVVSSSLMSSQKSDGKVSIQPAEDEDGIGSGSMSNSIYLLEVKGLSDIDEFSVKHIAASRYMRNHRLINEIFSDAVVPDVRSVVTTARMSVLKRQVQSLTMHQEKLEAELQQIEEKFEAKKRKFLDASELFQADLKKRCGKTVDTETYQKMVERALEQLKKDNAAKEEQRSNGDSKSKEGEDGADGGATGSPGDGGVAKEGNSLPEPMDTSSSSPPCAPMGGQQQPEASAVPKEEEDNDDEERGSSGSVPPASQEPPLEDAHQQASTGTATATNQQQQQQLQQQQTPATPMECEDTAESQDSQERSDGAFSDQESKDSSSHAPEVGARTSEIPRIAMESLNQATPEMSGPQ</sequence>
<dbReference type="Gene3D" id="1.10.30.10">
    <property type="entry name" value="High mobility group box domain"/>
    <property type="match status" value="1"/>
</dbReference>
<feature type="domain" description="HMG box" evidence="4">
    <location>
        <begin position="79"/>
        <end position="151"/>
    </location>
</feature>
<feature type="region of interest" description="Disordered" evidence="3">
    <location>
        <begin position="171"/>
        <end position="206"/>
    </location>
</feature>